<accession>A0A6M8B4J2</accession>
<dbReference type="RefSeq" id="WP_159524604.1">
    <property type="nucleotide sequence ID" value="NZ_CP053642.1"/>
</dbReference>
<feature type="compositionally biased region" description="Low complexity" evidence="1">
    <location>
        <begin position="43"/>
        <end position="63"/>
    </location>
</feature>
<dbReference type="AlphaFoldDB" id="A0A6M8B4J2"/>
<evidence type="ECO:0000256" key="1">
    <source>
        <dbReference type="SAM" id="MobiDB-lite"/>
    </source>
</evidence>
<proteinExistence type="predicted"/>
<gene>
    <name evidence="2" type="ORF">HPC72_04225</name>
</gene>
<dbReference type="Proteomes" id="UP000504752">
    <property type="component" value="Chromosome"/>
</dbReference>
<organism evidence="2 3">
    <name type="scientific">Actinomyces marmotae</name>
    <dbReference type="NCBI Taxonomy" id="2737173"/>
    <lineage>
        <taxon>Bacteria</taxon>
        <taxon>Bacillati</taxon>
        <taxon>Actinomycetota</taxon>
        <taxon>Actinomycetes</taxon>
        <taxon>Actinomycetales</taxon>
        <taxon>Actinomycetaceae</taxon>
        <taxon>Actinomyces</taxon>
    </lineage>
</organism>
<dbReference type="EMBL" id="CP053642">
    <property type="protein sequence ID" value="QKD79560.1"/>
    <property type="molecule type" value="Genomic_DNA"/>
</dbReference>
<protein>
    <submittedName>
        <fullName evidence="2">Uncharacterized protein</fullName>
    </submittedName>
</protein>
<name>A0A6M8B4J2_9ACTO</name>
<evidence type="ECO:0000313" key="2">
    <source>
        <dbReference type="EMBL" id="QKD79560.1"/>
    </source>
</evidence>
<evidence type="ECO:0000313" key="3">
    <source>
        <dbReference type="Proteomes" id="UP000504752"/>
    </source>
</evidence>
<sequence length="238" mass="24033">MNDQTTPDDADRIDDEFAALVEGLDLDGAEDATGQGQGPDGLTAWDGAAGAPDGGAARPAPTGSPAARALKIAVVLTPLPTAEALASLCAMSGLDCVVVPASSGAFAVKEFASAHAEWDIAELLGGSENEPAEAAELAATLSRLSRGGSVLLTADLATDVGIEQGLSGTITARRFAGGKPGEEASAGLILSQMDQVVEDVLLGITRPEEAPGAVLTSEVKTGRAMRWFGRGLRRPGAD</sequence>
<feature type="region of interest" description="Disordered" evidence="1">
    <location>
        <begin position="24"/>
        <end position="63"/>
    </location>
</feature>
<keyword evidence="3" id="KW-1185">Reference proteome</keyword>
<reference evidence="2 3" key="1">
    <citation type="submission" date="2020-05" db="EMBL/GenBank/DDBJ databases">
        <title>Actinomyces sp. zg-325.</title>
        <authorList>
            <person name="Yang C."/>
        </authorList>
    </citation>
    <scope>NUCLEOTIDE SEQUENCE [LARGE SCALE GENOMIC DNA]</scope>
    <source>
        <strain evidence="3">zg-325</strain>
    </source>
</reference>
<dbReference type="KEGG" id="amam:HPC72_04225"/>